<reference evidence="2 3" key="1">
    <citation type="journal article" date="2008" name="Nature">
        <title>The genome of the choanoflagellate Monosiga brevicollis and the origin of metazoans.</title>
        <authorList>
            <consortium name="JGI Sequencing"/>
            <person name="King N."/>
            <person name="Westbrook M.J."/>
            <person name="Young S.L."/>
            <person name="Kuo A."/>
            <person name="Abedin M."/>
            <person name="Chapman J."/>
            <person name="Fairclough S."/>
            <person name="Hellsten U."/>
            <person name="Isogai Y."/>
            <person name="Letunic I."/>
            <person name="Marr M."/>
            <person name="Pincus D."/>
            <person name="Putnam N."/>
            <person name="Rokas A."/>
            <person name="Wright K.J."/>
            <person name="Zuzow R."/>
            <person name="Dirks W."/>
            <person name="Good M."/>
            <person name="Goodstein D."/>
            <person name="Lemons D."/>
            <person name="Li W."/>
            <person name="Lyons J.B."/>
            <person name="Morris A."/>
            <person name="Nichols S."/>
            <person name="Richter D.J."/>
            <person name="Salamov A."/>
            <person name="Bork P."/>
            <person name="Lim W.A."/>
            <person name="Manning G."/>
            <person name="Miller W.T."/>
            <person name="McGinnis W."/>
            <person name="Shapiro H."/>
            <person name="Tjian R."/>
            <person name="Grigoriev I.V."/>
            <person name="Rokhsar D."/>
        </authorList>
    </citation>
    <scope>NUCLEOTIDE SEQUENCE [LARGE SCALE GENOMIC DNA]</scope>
    <source>
        <strain evidence="3">MX1 / ATCC 50154</strain>
    </source>
</reference>
<sequence>MEVITPRRNYQMTADRLVALILRLLQQAKSLSSRDAFTLGGHACSEQELREWAWTIERSIGILREQILVSQRLTASLLIVVCLPMGRCLGCNQKRVYMLRAPNEGELLDWLRTLERAGCLVGTADASSATMFYDDVGDSDSDDDGSSTALGAALSAVRMLYQRPTQPDSALLGHDRRSFFGACKSRDGPELWLPIASRIYPRANVCFPSCLPKIADRASPDVKDNSPDRQSGLVKHRAQTAAVTYGNLAAPVSDLDFSTFDSFQDLHKYLQPQCLVVAGLKGAGPGPRTPTLARATVPDEATRMPPGDVTVSLEGGKRRSVTLRTTMDDNVPARAATLTPLNEAPHAFDAAANVASRDPARMGAAAARFARTNPQECQLSSSGRRLSRSAQDIRAPSAAASLASTADDAPPDRSRSFSLNNPFNVDELRKAGYRPDASLGHSPA</sequence>
<evidence type="ECO:0000313" key="3">
    <source>
        <dbReference type="Proteomes" id="UP000001357"/>
    </source>
</evidence>
<feature type="compositionally biased region" description="Low complexity" evidence="1">
    <location>
        <begin position="395"/>
        <end position="408"/>
    </location>
</feature>
<gene>
    <name evidence="2" type="ORF">MONBRDRAFT_9366</name>
</gene>
<dbReference type="KEGG" id="mbr:MONBRDRAFT_9366"/>
<proteinExistence type="predicted"/>
<dbReference type="EMBL" id="CH991556">
    <property type="protein sequence ID" value="EDQ87960.1"/>
    <property type="molecule type" value="Genomic_DNA"/>
</dbReference>
<keyword evidence="3" id="KW-1185">Reference proteome</keyword>
<dbReference type="RefSeq" id="XP_001747036.1">
    <property type="nucleotide sequence ID" value="XM_001746984.1"/>
</dbReference>
<name>A9V2X5_MONBE</name>
<accession>A9V2X5</accession>
<organism evidence="2 3">
    <name type="scientific">Monosiga brevicollis</name>
    <name type="common">Choanoflagellate</name>
    <dbReference type="NCBI Taxonomy" id="81824"/>
    <lineage>
        <taxon>Eukaryota</taxon>
        <taxon>Choanoflagellata</taxon>
        <taxon>Craspedida</taxon>
        <taxon>Salpingoecidae</taxon>
        <taxon>Monosiga</taxon>
    </lineage>
</organism>
<protein>
    <submittedName>
        <fullName evidence="2">Uncharacterized protein</fullName>
    </submittedName>
</protein>
<dbReference type="InParanoid" id="A9V2X5"/>
<evidence type="ECO:0000313" key="2">
    <source>
        <dbReference type="EMBL" id="EDQ87960.1"/>
    </source>
</evidence>
<dbReference type="AlphaFoldDB" id="A9V2X5"/>
<feature type="region of interest" description="Disordered" evidence="1">
    <location>
        <begin position="373"/>
        <end position="421"/>
    </location>
</feature>
<dbReference type="Proteomes" id="UP000001357">
    <property type="component" value="Unassembled WGS sequence"/>
</dbReference>
<evidence type="ECO:0000256" key="1">
    <source>
        <dbReference type="SAM" id="MobiDB-lite"/>
    </source>
</evidence>
<dbReference type="GeneID" id="5892303"/>